<dbReference type="RefSeq" id="WP_397066597.1">
    <property type="nucleotide sequence ID" value="NZ_JBIRYL010000020.1"/>
</dbReference>
<reference evidence="2 3" key="1">
    <citation type="submission" date="2024-10" db="EMBL/GenBank/DDBJ databases">
        <title>The Natural Products Discovery Center: Release of the First 8490 Sequenced Strains for Exploring Actinobacteria Biosynthetic Diversity.</title>
        <authorList>
            <person name="Kalkreuter E."/>
            <person name="Kautsar S.A."/>
            <person name="Yang D."/>
            <person name="Bader C.D."/>
            <person name="Teijaro C.N."/>
            <person name="Fluegel L."/>
            <person name="Davis C.M."/>
            <person name="Simpson J.R."/>
            <person name="Lauterbach L."/>
            <person name="Steele A.D."/>
            <person name="Gui C."/>
            <person name="Meng S."/>
            <person name="Li G."/>
            <person name="Viehrig K."/>
            <person name="Ye F."/>
            <person name="Su P."/>
            <person name="Kiefer A.F."/>
            <person name="Nichols A."/>
            <person name="Cepeda A.J."/>
            <person name="Yan W."/>
            <person name="Fan B."/>
            <person name="Jiang Y."/>
            <person name="Adhikari A."/>
            <person name="Zheng C.-J."/>
            <person name="Schuster L."/>
            <person name="Cowan T.M."/>
            <person name="Smanski M.J."/>
            <person name="Chevrette M.G."/>
            <person name="De Carvalho L.P.S."/>
            <person name="Shen B."/>
        </authorList>
    </citation>
    <scope>NUCLEOTIDE SEQUENCE [LARGE SCALE GENOMIC DNA]</scope>
    <source>
        <strain evidence="2 3">NPDC019377</strain>
    </source>
</reference>
<protein>
    <recommendedName>
        <fullName evidence="4">Condensation domain-containing protein</fullName>
    </recommendedName>
</protein>
<comment type="caution">
    <text evidence="2">The sequence shown here is derived from an EMBL/GenBank/DDBJ whole genome shotgun (WGS) entry which is preliminary data.</text>
</comment>
<dbReference type="Gene3D" id="3.30.559.10">
    <property type="entry name" value="Chloramphenicol acetyltransferase-like domain"/>
    <property type="match status" value="1"/>
</dbReference>
<dbReference type="SUPFAM" id="SSF52777">
    <property type="entry name" value="CoA-dependent acyltransferases"/>
    <property type="match status" value="1"/>
</dbReference>
<dbReference type="Proteomes" id="UP001611494">
    <property type="component" value="Unassembled WGS sequence"/>
</dbReference>
<dbReference type="EMBL" id="JBIRYL010000020">
    <property type="protein sequence ID" value="MFI2234048.1"/>
    <property type="molecule type" value="Genomic_DNA"/>
</dbReference>
<name>A0ABW7W8B9_9NOCA</name>
<gene>
    <name evidence="2" type="ORF">ACH49Z_29790</name>
</gene>
<proteinExistence type="predicted"/>
<feature type="region of interest" description="Disordered" evidence="1">
    <location>
        <begin position="196"/>
        <end position="229"/>
    </location>
</feature>
<sequence>MRRLSVVDEIFLRTHQGLGTPIALQGLWRTAGAVEPEVLARLHEELRTGPLARRVVRPRVPGARARWQRNDRAHPLDRHRVELAPADIPRWADTCGAELDPEHGPGWRLSAAPLTDGGTIVALTCSHVLADARGLVLAVERALEAMDAGRADLSPGRPGEEGSAAGDGPDSDWLDAARTWATVGLGGVRAAATRIVRGSRGPRSGQAAAGREGTAPGTGDTPHTARLSPRDLSGLAETSALAVLNEPALILRCPAADWETVAARYGGTANSLFIWVVANMLWAAGFPGTEIVASLPVDTRDEPRIDNDLAVTEIAVARGDGPADIRVKSRAAYERRMSAPGGLPEEFLYLVPDKVAHLLSRGAGERDILCSNIGPIPPALSALGPYECTGIATRAIHPGLDYARRPRTRLSGYLCRFRDDYILTVASLYPERAADAAALHRLVTATAARVDLPVRPW</sequence>
<organism evidence="2 3">
    <name type="scientific">Nocardia testacea</name>
    <dbReference type="NCBI Taxonomy" id="248551"/>
    <lineage>
        <taxon>Bacteria</taxon>
        <taxon>Bacillati</taxon>
        <taxon>Actinomycetota</taxon>
        <taxon>Actinomycetes</taxon>
        <taxon>Mycobacteriales</taxon>
        <taxon>Nocardiaceae</taxon>
        <taxon>Nocardia</taxon>
    </lineage>
</organism>
<accession>A0ABW7W8B9</accession>
<evidence type="ECO:0000313" key="3">
    <source>
        <dbReference type="Proteomes" id="UP001611494"/>
    </source>
</evidence>
<keyword evidence="3" id="KW-1185">Reference proteome</keyword>
<evidence type="ECO:0000313" key="2">
    <source>
        <dbReference type="EMBL" id="MFI2234048.1"/>
    </source>
</evidence>
<feature type="region of interest" description="Disordered" evidence="1">
    <location>
        <begin position="150"/>
        <end position="173"/>
    </location>
</feature>
<evidence type="ECO:0000256" key="1">
    <source>
        <dbReference type="SAM" id="MobiDB-lite"/>
    </source>
</evidence>
<evidence type="ECO:0008006" key="4">
    <source>
        <dbReference type="Google" id="ProtNLM"/>
    </source>
</evidence>
<dbReference type="InterPro" id="IPR023213">
    <property type="entry name" value="CAT-like_dom_sf"/>
</dbReference>